<keyword evidence="5" id="KW-0804">Transcription</keyword>
<evidence type="ECO:0000256" key="6">
    <source>
        <dbReference type="ARBA" id="ARBA00023242"/>
    </source>
</evidence>
<organism evidence="9 10">
    <name type="scientific">Aspergillus chevalieri</name>
    <name type="common">Eurotium chevalieri</name>
    <dbReference type="NCBI Taxonomy" id="182096"/>
    <lineage>
        <taxon>Eukaryota</taxon>
        <taxon>Fungi</taxon>
        <taxon>Dikarya</taxon>
        <taxon>Ascomycota</taxon>
        <taxon>Pezizomycotina</taxon>
        <taxon>Eurotiomycetes</taxon>
        <taxon>Eurotiomycetidae</taxon>
        <taxon>Eurotiales</taxon>
        <taxon>Aspergillaceae</taxon>
        <taxon>Aspergillus</taxon>
        <taxon>Aspergillus subgen. Aspergillus</taxon>
    </lineage>
</organism>
<dbReference type="AlphaFoldDB" id="A0A7R7VG24"/>
<dbReference type="InterPro" id="IPR007219">
    <property type="entry name" value="XnlR_reg_dom"/>
</dbReference>
<dbReference type="PANTHER" id="PTHR31001:SF50">
    <property type="entry name" value="ZN(II)2CYS6 TRANSCRIPTION FACTOR (EUROFUNG)"/>
    <property type="match status" value="1"/>
</dbReference>
<name>A0A7R7VG24_ASPCH</name>
<evidence type="ECO:0000313" key="10">
    <source>
        <dbReference type="Proteomes" id="UP000637239"/>
    </source>
</evidence>
<feature type="compositionally biased region" description="Basic residues" evidence="7">
    <location>
        <begin position="71"/>
        <end position="82"/>
    </location>
</feature>
<feature type="region of interest" description="Disordered" evidence="7">
    <location>
        <begin position="379"/>
        <end position="402"/>
    </location>
</feature>
<feature type="compositionally biased region" description="Polar residues" evidence="7">
    <location>
        <begin position="98"/>
        <end position="107"/>
    </location>
</feature>
<evidence type="ECO:0000256" key="4">
    <source>
        <dbReference type="ARBA" id="ARBA00023125"/>
    </source>
</evidence>
<dbReference type="Pfam" id="PF04082">
    <property type="entry name" value="Fungal_trans"/>
    <property type="match status" value="1"/>
</dbReference>
<reference evidence="9" key="2">
    <citation type="submission" date="2021-02" db="EMBL/GenBank/DDBJ databases">
        <title>Aspergillus chevalieri M1 genome sequence.</title>
        <authorList>
            <person name="Kadooka C."/>
            <person name="Mori K."/>
            <person name="Futagami T."/>
        </authorList>
    </citation>
    <scope>NUCLEOTIDE SEQUENCE</scope>
    <source>
        <strain evidence="9">M1</strain>
    </source>
</reference>
<dbReference type="EMBL" id="AP024416">
    <property type="protein sequence ID" value="BCR84121.1"/>
    <property type="molecule type" value="Genomic_DNA"/>
</dbReference>
<gene>
    <name evidence="9" type="ORF">ACHE_11522A</name>
</gene>
<keyword evidence="3" id="KW-0805">Transcription regulation</keyword>
<dbReference type="SMART" id="SM00066">
    <property type="entry name" value="GAL4"/>
    <property type="match status" value="1"/>
</dbReference>
<keyword evidence="6" id="KW-0539">Nucleus</keyword>
<evidence type="ECO:0000256" key="1">
    <source>
        <dbReference type="ARBA" id="ARBA00004123"/>
    </source>
</evidence>
<dbReference type="KEGG" id="ache:ACHE_11522A"/>
<reference evidence="9" key="1">
    <citation type="submission" date="2021-01" db="EMBL/GenBank/DDBJ databases">
        <authorList>
            <consortium name="Aspergillus chevalieri M1 genome sequencing consortium"/>
            <person name="Kazuki M."/>
            <person name="Futagami T."/>
        </authorList>
    </citation>
    <scope>NUCLEOTIDE SEQUENCE</scope>
    <source>
        <strain evidence="9">M1</strain>
    </source>
</reference>
<feature type="domain" description="Zn(2)-C6 fungal-type" evidence="8">
    <location>
        <begin position="35"/>
        <end position="63"/>
    </location>
</feature>
<accession>A0A7R7VG24</accession>
<dbReference type="GO" id="GO:0006351">
    <property type="term" value="P:DNA-templated transcription"/>
    <property type="evidence" value="ECO:0007669"/>
    <property type="project" value="InterPro"/>
</dbReference>
<keyword evidence="4" id="KW-0238">DNA-binding</keyword>
<dbReference type="Pfam" id="PF00172">
    <property type="entry name" value="Zn_clus"/>
    <property type="match status" value="1"/>
</dbReference>
<evidence type="ECO:0000313" key="9">
    <source>
        <dbReference type="EMBL" id="BCR84121.1"/>
    </source>
</evidence>
<evidence type="ECO:0000256" key="3">
    <source>
        <dbReference type="ARBA" id="ARBA00023015"/>
    </source>
</evidence>
<evidence type="ECO:0000256" key="7">
    <source>
        <dbReference type="SAM" id="MobiDB-lite"/>
    </source>
</evidence>
<dbReference type="PANTHER" id="PTHR31001">
    <property type="entry name" value="UNCHARACTERIZED TRANSCRIPTIONAL REGULATORY PROTEIN"/>
    <property type="match status" value="1"/>
</dbReference>
<dbReference type="PROSITE" id="PS00463">
    <property type="entry name" value="ZN2_CY6_FUNGAL_1"/>
    <property type="match status" value="1"/>
</dbReference>
<feature type="compositionally biased region" description="Low complexity" evidence="7">
    <location>
        <begin position="84"/>
        <end position="97"/>
    </location>
</feature>
<feature type="compositionally biased region" description="Polar residues" evidence="7">
    <location>
        <begin position="379"/>
        <end position="401"/>
    </location>
</feature>
<evidence type="ECO:0000256" key="2">
    <source>
        <dbReference type="ARBA" id="ARBA00022723"/>
    </source>
</evidence>
<dbReference type="Proteomes" id="UP000637239">
    <property type="component" value="Chromosome 1"/>
</dbReference>
<dbReference type="GO" id="GO:0000981">
    <property type="term" value="F:DNA-binding transcription factor activity, RNA polymerase II-specific"/>
    <property type="evidence" value="ECO:0007669"/>
    <property type="project" value="InterPro"/>
</dbReference>
<dbReference type="CDD" id="cd12148">
    <property type="entry name" value="fungal_TF_MHR"/>
    <property type="match status" value="1"/>
</dbReference>
<protein>
    <recommendedName>
        <fullName evidence="8">Zn(2)-C6 fungal-type domain-containing protein</fullName>
    </recommendedName>
</protein>
<keyword evidence="2" id="KW-0479">Metal-binding</keyword>
<sequence length="633" mass="70397">MQFVSQSASRPPEANMDAPPPAAAQGPLGPKAQLTCEMCKRRKIKCDKLRPCTACRNAGTICVPVERARLPRGRSGGRKKKNIAAANSNAEASASANVNHGQSDVNGNGNGADDLKERVSMLEHTVQGLVHSGQASYGSAEDGGMSVLPGFSLWDVGIGLAENRLLNENSQQTDNHVDSWLSGISPIPEPEDWDKELHHRRQLMSIYMERVDSFLPIFHCASLGDYLISRKPYLDYNVDHPAPAALAWAVRYLAISSISDEQCFQMFEVGRQSLLARYQKTTQSALEKADYISTDDLTTLQAFVLFLLAIRAHDQGRRAWTMLSLALRIAQSLSLHESEPPFPVKPLEREMRHRLWHVIGILDIQAAFDRGSEPMLRSNCSMSEISSPSTGDPDSPFSITQPDDAATQFLHTDTRFLAIMAEAQCAFRALDVSELNASEVATPTNFDTKSRQHVATTFRQKSLALLPDPQSELITTNLDWCLRKLVNIVHAFLQLLSFRPIRSGNRNPDSPPVAIPRGSGLLLLTVKFLQALDQFRHDERSEPFRWFIRLFVPWHVLVVAIDEADACEDVLLRQNCQALIERFLVSFEDMLADVHRAMLQGSVERLMAFGWNVPTMNSLRGSFGEGQDVSPNS</sequence>
<feature type="region of interest" description="Disordered" evidence="7">
    <location>
        <begin position="71"/>
        <end position="113"/>
    </location>
</feature>
<dbReference type="RefSeq" id="XP_043132643.1">
    <property type="nucleotide sequence ID" value="XM_043276102.1"/>
</dbReference>
<dbReference type="GeneID" id="66978479"/>
<dbReference type="CDD" id="cd00067">
    <property type="entry name" value="GAL4"/>
    <property type="match status" value="1"/>
</dbReference>
<comment type="subcellular location">
    <subcellularLocation>
        <location evidence="1">Nucleus</location>
    </subcellularLocation>
</comment>
<dbReference type="InterPro" id="IPR036864">
    <property type="entry name" value="Zn2-C6_fun-type_DNA-bd_sf"/>
</dbReference>
<dbReference type="PROSITE" id="PS50048">
    <property type="entry name" value="ZN2_CY6_FUNGAL_2"/>
    <property type="match status" value="1"/>
</dbReference>
<dbReference type="SMART" id="SM00906">
    <property type="entry name" value="Fungal_trans"/>
    <property type="match status" value="1"/>
</dbReference>
<keyword evidence="10" id="KW-1185">Reference proteome</keyword>
<evidence type="ECO:0000256" key="5">
    <source>
        <dbReference type="ARBA" id="ARBA00023163"/>
    </source>
</evidence>
<dbReference type="SUPFAM" id="SSF57701">
    <property type="entry name" value="Zn2/Cys6 DNA-binding domain"/>
    <property type="match status" value="1"/>
</dbReference>
<dbReference type="InterPro" id="IPR001138">
    <property type="entry name" value="Zn2Cys6_DnaBD"/>
</dbReference>
<feature type="region of interest" description="Disordered" evidence="7">
    <location>
        <begin position="1"/>
        <end position="29"/>
    </location>
</feature>
<dbReference type="Gene3D" id="4.10.240.10">
    <property type="entry name" value="Zn(2)-C6 fungal-type DNA-binding domain"/>
    <property type="match status" value="1"/>
</dbReference>
<dbReference type="GO" id="GO:0005634">
    <property type="term" value="C:nucleus"/>
    <property type="evidence" value="ECO:0007669"/>
    <property type="project" value="UniProtKB-SubCell"/>
</dbReference>
<proteinExistence type="predicted"/>
<dbReference type="InterPro" id="IPR050613">
    <property type="entry name" value="Sec_Metabolite_Reg"/>
</dbReference>
<evidence type="ECO:0000259" key="8">
    <source>
        <dbReference type="PROSITE" id="PS50048"/>
    </source>
</evidence>
<dbReference type="GO" id="GO:0008270">
    <property type="term" value="F:zinc ion binding"/>
    <property type="evidence" value="ECO:0007669"/>
    <property type="project" value="InterPro"/>
</dbReference>
<dbReference type="GO" id="GO:0003677">
    <property type="term" value="F:DNA binding"/>
    <property type="evidence" value="ECO:0007669"/>
    <property type="project" value="UniProtKB-KW"/>
</dbReference>